<protein>
    <submittedName>
        <fullName evidence="2">Uncharacterized protein</fullName>
    </submittedName>
</protein>
<reference evidence="3" key="1">
    <citation type="submission" date="2018-07" db="EMBL/GenBank/DDBJ databases">
        <title>Streptacidiphilus bronchialis DSM 106435 chromosome.</title>
        <authorList>
            <person name="Batra D."/>
            <person name="Gulvik C.A."/>
        </authorList>
    </citation>
    <scope>NUCLEOTIDE SEQUENCE [LARGE SCALE GENOMIC DNA]</scope>
    <source>
        <strain evidence="3">DSM 106435</strain>
    </source>
</reference>
<organism evidence="2 3">
    <name type="scientific">Peterkaempfera bronchialis</name>
    <dbReference type="NCBI Taxonomy" id="2126346"/>
    <lineage>
        <taxon>Bacteria</taxon>
        <taxon>Bacillati</taxon>
        <taxon>Actinomycetota</taxon>
        <taxon>Actinomycetes</taxon>
        <taxon>Kitasatosporales</taxon>
        <taxon>Streptomycetaceae</taxon>
        <taxon>Peterkaempfera</taxon>
    </lineage>
</organism>
<dbReference type="AlphaFoldDB" id="A0A345SVR9"/>
<dbReference type="Proteomes" id="UP000249340">
    <property type="component" value="Chromosome"/>
</dbReference>
<evidence type="ECO:0000256" key="1">
    <source>
        <dbReference type="SAM" id="MobiDB-lite"/>
    </source>
</evidence>
<evidence type="ECO:0000313" key="2">
    <source>
        <dbReference type="EMBL" id="AXI77824.1"/>
    </source>
</evidence>
<dbReference type="EMBL" id="CP031264">
    <property type="protein sequence ID" value="AXI77824.1"/>
    <property type="molecule type" value="Genomic_DNA"/>
</dbReference>
<proteinExistence type="predicted"/>
<keyword evidence="3" id="KW-1185">Reference proteome</keyword>
<feature type="compositionally biased region" description="Basic and acidic residues" evidence="1">
    <location>
        <begin position="82"/>
        <end position="91"/>
    </location>
</feature>
<feature type="region of interest" description="Disordered" evidence="1">
    <location>
        <begin position="82"/>
        <end position="108"/>
    </location>
</feature>
<dbReference type="KEGG" id="stri:C7M71_010625"/>
<sequence length="128" mass="13885">MPPSPSSLPRDGAVIRLRVNDTSEITSASLWLSQAGLWYWPVDSLPGTKAPQIVCIFGQTGTTASGRSRLLAANRSPGKTIDDAFRLPELGRRRHGSQPDNGSAKTDEALLPWGLQAQTRWLIRPPIG</sequence>
<evidence type="ECO:0000313" key="3">
    <source>
        <dbReference type="Proteomes" id="UP000249340"/>
    </source>
</evidence>
<name>A0A345SVR9_9ACTN</name>
<accession>A0A345SVR9</accession>
<gene>
    <name evidence="2" type="ORF">C7M71_010625</name>
</gene>
<dbReference type="OrthoDB" id="4260375at2"/>